<sequence length="627" mass="69974">MGCGSSQAVDASGPPAKGKDSSDVIETDITYVYTNSTQLPKSNHNQQNKPHQEPIKPPIKNHSSPAQVKAAPKHEPISIESLDEDASGPKPSWRNKSEIIPNPTTFAEIEAHVAKTPASACTSINELASYLVKHATKPIHKLKAIHRWVTTNIQYDTEGYFSGNYKPSDGGSVLKNRTSVCQGYGELFAALCREAHIQVKVIQGVGKGYGYKPLDEVDLGNIKTNHAWNAVLLDGEWRLVDCTWDAGYVDKNKNFTWKKGDHYFLTDPEDFVNSHFPLMKGDYDSSKQWQLLSKPLDAATFFSRLKLQDFAFQSDLELLSHKDTVISVNREVEILVRRSEGEYHNISAHLDDTSDGSSHDQYVCLLRKNRNCVSVRVRPPHAATFKLRLYGSINSEEKQNHPLCDYYIKCNSVATDLQPYAKHFGIWGPKPNFQEFGFAPEVADKVEYETGSGEVDIVLKTNRDVSVLTRLESSDGKEVEGGVLTEAQGSDISLSVRMPSKGYYRLLIFAPDKSGKNKDVISYHIHCKNAPGKFDPYPTSYFRQVKEHATKLLEPKTRTIPANSDVRFQFSSSLVTHVQILSKSYWDEKSGDLWNLNVKTPDSGTDLTIFGGKKGGGVSCLYTFKVV</sequence>
<dbReference type="Gene3D" id="3.10.620.30">
    <property type="match status" value="1"/>
</dbReference>
<reference evidence="3" key="1">
    <citation type="submission" date="2019-08" db="EMBL/GenBank/DDBJ databases">
        <title>The improved chromosome-level genome for the pearl oyster Pinctada fucata martensii using PacBio sequencing and Hi-C.</title>
        <authorList>
            <person name="Zheng Z."/>
        </authorList>
    </citation>
    <scope>NUCLEOTIDE SEQUENCE</scope>
    <source>
        <strain evidence="3">ZZ-2019</strain>
        <tissue evidence="3">Adductor muscle</tissue>
    </source>
</reference>
<dbReference type="Proteomes" id="UP001186944">
    <property type="component" value="Unassembled WGS sequence"/>
</dbReference>
<gene>
    <name evidence="3" type="ORF">FSP39_011367</name>
</gene>
<dbReference type="InterPro" id="IPR038765">
    <property type="entry name" value="Papain-like_cys_pep_sf"/>
</dbReference>
<evidence type="ECO:0000313" key="4">
    <source>
        <dbReference type="Proteomes" id="UP001186944"/>
    </source>
</evidence>
<evidence type="ECO:0000259" key="2">
    <source>
        <dbReference type="SMART" id="SM00460"/>
    </source>
</evidence>
<protein>
    <recommendedName>
        <fullName evidence="2">Transglutaminase-like domain-containing protein</fullName>
    </recommendedName>
</protein>
<keyword evidence="4" id="KW-1185">Reference proteome</keyword>
<dbReference type="SMART" id="SM00460">
    <property type="entry name" value="TGc"/>
    <property type="match status" value="1"/>
</dbReference>
<evidence type="ECO:0000313" key="3">
    <source>
        <dbReference type="EMBL" id="KAK3095198.1"/>
    </source>
</evidence>
<organism evidence="3 4">
    <name type="scientific">Pinctada imbricata</name>
    <name type="common">Atlantic pearl-oyster</name>
    <name type="synonym">Pinctada martensii</name>
    <dbReference type="NCBI Taxonomy" id="66713"/>
    <lineage>
        <taxon>Eukaryota</taxon>
        <taxon>Metazoa</taxon>
        <taxon>Spiralia</taxon>
        <taxon>Lophotrochozoa</taxon>
        <taxon>Mollusca</taxon>
        <taxon>Bivalvia</taxon>
        <taxon>Autobranchia</taxon>
        <taxon>Pteriomorphia</taxon>
        <taxon>Pterioida</taxon>
        <taxon>Pterioidea</taxon>
        <taxon>Pteriidae</taxon>
        <taxon>Pinctada</taxon>
    </lineage>
</organism>
<dbReference type="GO" id="GO:0005737">
    <property type="term" value="C:cytoplasm"/>
    <property type="evidence" value="ECO:0007669"/>
    <property type="project" value="TreeGrafter"/>
</dbReference>
<evidence type="ECO:0000256" key="1">
    <source>
        <dbReference type="SAM" id="MobiDB-lite"/>
    </source>
</evidence>
<dbReference type="InterPro" id="IPR052557">
    <property type="entry name" value="CAP/Cytokinesis_protein"/>
</dbReference>
<feature type="region of interest" description="Disordered" evidence="1">
    <location>
        <begin position="1"/>
        <end position="99"/>
    </location>
</feature>
<dbReference type="InterPro" id="IPR002931">
    <property type="entry name" value="Transglutaminase-like"/>
</dbReference>
<dbReference type="AlphaFoldDB" id="A0AA88Y054"/>
<comment type="caution">
    <text evidence="3">The sequence shown here is derived from an EMBL/GenBank/DDBJ whole genome shotgun (WGS) entry which is preliminary data.</text>
</comment>
<dbReference type="PANTHER" id="PTHR46333:SF2">
    <property type="entry name" value="CYTOKINESIS PROTEIN 3"/>
    <property type="match status" value="1"/>
</dbReference>
<dbReference type="EMBL" id="VSWD01000008">
    <property type="protein sequence ID" value="KAK3095198.1"/>
    <property type="molecule type" value="Genomic_DNA"/>
</dbReference>
<dbReference type="SUPFAM" id="SSF54001">
    <property type="entry name" value="Cysteine proteinases"/>
    <property type="match status" value="1"/>
</dbReference>
<dbReference type="Pfam" id="PF23265">
    <property type="entry name" value="Ig-like_KY"/>
    <property type="match status" value="2"/>
</dbReference>
<dbReference type="InterPro" id="IPR056564">
    <property type="entry name" value="Ig-like_KY"/>
</dbReference>
<dbReference type="Pfam" id="PF01841">
    <property type="entry name" value="Transglut_core"/>
    <property type="match status" value="1"/>
</dbReference>
<name>A0AA88Y054_PINIB</name>
<dbReference type="PANTHER" id="PTHR46333">
    <property type="entry name" value="CYTOKINESIS PROTEIN 3"/>
    <property type="match status" value="1"/>
</dbReference>
<feature type="domain" description="Transglutaminase-like" evidence="2">
    <location>
        <begin position="173"/>
        <end position="244"/>
    </location>
</feature>
<accession>A0AA88Y054</accession>
<proteinExistence type="predicted"/>
<feature type="compositionally biased region" description="Polar residues" evidence="1">
    <location>
        <begin position="32"/>
        <end position="49"/>
    </location>
</feature>